<name>J4C3N1_THEOR</name>
<dbReference type="RefSeq" id="XP_009691032.1">
    <property type="nucleotide sequence ID" value="XM_009692737.1"/>
</dbReference>
<proteinExistence type="predicted"/>
<dbReference type="Proteomes" id="UP000003786">
    <property type="component" value="Chromosome 2"/>
</dbReference>
<keyword evidence="2" id="KW-1133">Transmembrane helix</keyword>
<feature type="transmembrane region" description="Helical" evidence="2">
    <location>
        <begin position="6"/>
        <end position="28"/>
    </location>
</feature>
<protein>
    <submittedName>
        <fullName evidence="3">Uncharacterized protein</fullName>
    </submittedName>
</protein>
<keyword evidence="4" id="KW-1185">Reference proteome</keyword>
<evidence type="ECO:0000256" key="2">
    <source>
        <dbReference type="SAM" id="Phobius"/>
    </source>
</evidence>
<dbReference type="VEuPathDB" id="PiroplasmaDB:TOT_020000986"/>
<accession>J4C3N1</accession>
<dbReference type="STRING" id="869250.J4C3N1"/>
<dbReference type="KEGG" id="tot:TOT_020000986"/>
<evidence type="ECO:0000313" key="3">
    <source>
        <dbReference type="EMBL" id="BAM40731.1"/>
    </source>
</evidence>
<dbReference type="EMBL" id="AP011947">
    <property type="protein sequence ID" value="BAM40731.1"/>
    <property type="molecule type" value="Genomic_DNA"/>
</dbReference>
<keyword evidence="2" id="KW-0812">Transmembrane</keyword>
<evidence type="ECO:0000256" key="1">
    <source>
        <dbReference type="SAM" id="MobiDB-lite"/>
    </source>
</evidence>
<reference evidence="3 4" key="1">
    <citation type="journal article" date="2012" name="MBio">
        <title>Comparative genome analysis of three eukaryotic parasites with differing abilities to transform leukocytes reveals key mediators of Theileria-induced leukocyte transformation.</title>
        <authorList>
            <person name="Hayashida K."/>
            <person name="Hara Y."/>
            <person name="Abe T."/>
            <person name="Yamasaki C."/>
            <person name="Toyoda A."/>
            <person name="Kosuge T."/>
            <person name="Suzuki Y."/>
            <person name="Sato Y."/>
            <person name="Kawashima S."/>
            <person name="Katayama T."/>
            <person name="Wakaguri H."/>
            <person name="Inoue N."/>
            <person name="Homma K."/>
            <person name="Tada-Umezaki M."/>
            <person name="Yagi Y."/>
            <person name="Fujii Y."/>
            <person name="Habara T."/>
            <person name="Kanehisa M."/>
            <person name="Watanabe H."/>
            <person name="Ito K."/>
            <person name="Gojobori T."/>
            <person name="Sugawara H."/>
            <person name="Imanishi T."/>
            <person name="Weir W."/>
            <person name="Gardner M."/>
            <person name="Pain A."/>
            <person name="Shiels B."/>
            <person name="Hattori M."/>
            <person name="Nene V."/>
            <person name="Sugimoto C."/>
        </authorList>
    </citation>
    <scope>NUCLEOTIDE SEQUENCE [LARGE SCALE GENOMIC DNA]</scope>
    <source>
        <strain evidence="3 4">Shintoku</strain>
    </source>
</reference>
<keyword evidence="2" id="KW-0472">Membrane</keyword>
<dbReference type="GeneID" id="20715084"/>
<evidence type="ECO:0000313" key="4">
    <source>
        <dbReference type="Proteomes" id="UP000003786"/>
    </source>
</evidence>
<feature type="compositionally biased region" description="Acidic residues" evidence="1">
    <location>
        <begin position="1207"/>
        <end position="1229"/>
    </location>
</feature>
<organism evidence="3 4">
    <name type="scientific">Theileria orientalis strain Shintoku</name>
    <dbReference type="NCBI Taxonomy" id="869250"/>
    <lineage>
        <taxon>Eukaryota</taxon>
        <taxon>Sar</taxon>
        <taxon>Alveolata</taxon>
        <taxon>Apicomplexa</taxon>
        <taxon>Aconoidasida</taxon>
        <taxon>Piroplasmida</taxon>
        <taxon>Theileriidae</taxon>
        <taxon>Theileria</taxon>
    </lineage>
</organism>
<feature type="region of interest" description="Disordered" evidence="1">
    <location>
        <begin position="1207"/>
        <end position="1232"/>
    </location>
</feature>
<gene>
    <name evidence="3" type="ORF">TOT_020000986</name>
</gene>
<feature type="compositionally biased region" description="Polar residues" evidence="1">
    <location>
        <begin position="1136"/>
        <end position="1149"/>
    </location>
</feature>
<feature type="region of interest" description="Disordered" evidence="1">
    <location>
        <begin position="1136"/>
        <end position="1179"/>
    </location>
</feature>
<dbReference type="eggNOG" id="ENOG502QRPA">
    <property type="taxonomic scope" value="Eukaryota"/>
</dbReference>
<dbReference type="OrthoDB" id="10486553at2759"/>
<feature type="compositionally biased region" description="Basic and acidic residues" evidence="1">
    <location>
        <begin position="1150"/>
        <end position="1171"/>
    </location>
</feature>
<sequence length="1486" mass="171631">MRNVWIIASVVVAIAICLSIGLTVGFLLKKRKGTGGTVANVSISPVRLANDADLKVKDTSDDIIKIDFLKRENYSVGGNNASVNSFNHDFPTAKLTGWTHTFQLPLRIRKFVVGSNEVAVSKITPISGFSVLNNQDAGDFVTIWHDGDFHHYTNSGELISVGAFPFANGDESIHPRRLKIPTRISERDDIDFDPASGFPTGWHGRDVVEEPKEPEIESISFDPVHGFPSGWHDNVDVVEKPVTFVNVLPEMNLTKEDLVLDLSVITLATEDTPYKIIQGDDELTIRKHNFDDVFKKYTCSLSDARSFKPQIRHLLSNFQLNDENVSDFELYVGEYDEPLLVRLKDSTGWKTYIHKGDNKWEAAYVPYLDSNVLDKHYVALRDDIILIDFSKKSGHYVIGKYKIEVTEPGVNVIEVQEGFKAYIHTIYYNSEYNSDFASAKVHRYKFENTLFKGFVRNLWVRKVNVYFWDKELTKPLYIRSFADHAILNYFGYPNYHLQTDVSMFRYFLALTNFEINNAVVINLARHESYDFEGGISAHSTSNLITVKRHDNSPFKGFRRCVHTLTVEGVNKPFNVLRFVNEINLNVDLTKVSSVETYFQNKNLKKPLLFIMYGSTKQSFYKLENDKYVKLDNLFVNLENTLKNLAYYNYNYITIDVSKSADYHYSNASDASSLPDPTKLVSVVKNEFKEFSKFSHSFKVNDSVSNFKLLALNGVDISFDDPELTSVDAYFFNEHKDIPIAVVLKGTTDVVYAIKKKHPIKKDPAFLTSLNDNLRNLVQYNFALMYLRLDQTSNYYNKHDYGFEVEVVEDKLIEGNYTKYVHKFPEFTDICFVVLGDYYHPKIEPEGKFISAVVYKNSNGFPEIVTLIDDKAVPRYFIYQVNIYKRAKVESVVRKLRFGRSQVQKLSDSIPTDKNNLNLKEIKICTLGNEGTIDEKNITQLRVIRYGRKNHIYGHKFGDSVKCVEVKYKEESIWKHDPITNCNNYPEKLILNVTSKVMWVIMESMCYGFVCIDNKWNIFSSDNNKEPNSKITETVDIDIKSNRITTNKYTYVKNNNIGTIKAKAGYGFKSVKHLNNCIWKSDKGNKNYFCVMVEFEGANIFQTTKHATLFFNNGEKKSYFKSNYTWLEKKVSTNKTGCITPNTKGTNPNRQIERTRTPKKVSQKESKKKESHSSQSVEVFSEVQPIVDPNDMNFFENNENNLENLEENLTESSDQCESELNNDEREETSEGLEKTSPYDVKLFIKDSRDKLVEIDESNYDVEVYFCAIHIKIHQGIRCVAINYINETIWNIDKKYPVGGSGHAYGDCNEKVSKNKVGNQSESSKLDYPISLSYYKSTKRAVIRFNKKFLICTKKNVWESNVYYYRFTTKPKIPQVDSNYDLHFNKSSITLFTYDDYDVNKLRKLETNQYRINDSANVLMFILGETSDCIEMKLDDKTIWKKSHDDYPKYICYYKSSNRFTVNFGKEVVVLRLVNGEWKAYMYNFKDR</sequence>